<dbReference type="STRING" id="1423719.FC66_GL001306"/>
<dbReference type="PATRIC" id="fig|1423719.4.peg.1327"/>
<sequence>MADNKSKIKFLDNDFMRANKNGQKADQRLARIHRRRLIGLTAVLAIIIIFFSVQLISTKVKVARYKQETTVEQTKLKKAKTEQKDLKFQVEQLNDNDYLLKLIREKYYFSKKGETVYSFPSDKTNLKN</sequence>
<keyword evidence="3" id="KW-1185">Reference proteome</keyword>
<evidence type="ECO:0008006" key="4">
    <source>
        <dbReference type="Google" id="ProtNLM"/>
    </source>
</evidence>
<comment type="caution">
    <text evidence="2">The sequence shown here is derived from an EMBL/GenBank/DDBJ whole genome shotgun (WGS) entry which is preliminary data.</text>
</comment>
<dbReference type="AlphaFoldDB" id="A0A0R1HSR3"/>
<dbReference type="InterPro" id="IPR039076">
    <property type="entry name" value="DivIC"/>
</dbReference>
<dbReference type="GeneID" id="83549218"/>
<gene>
    <name evidence="2" type="ORF">FC66_GL001306</name>
</gene>
<accession>A0A0R1HSR3</accession>
<evidence type="ECO:0000256" key="1">
    <source>
        <dbReference type="SAM" id="Phobius"/>
    </source>
</evidence>
<dbReference type="EMBL" id="AZDI01000006">
    <property type="protein sequence ID" value="KRK45655.1"/>
    <property type="molecule type" value="Genomic_DNA"/>
</dbReference>
<keyword evidence="1" id="KW-1133">Transmembrane helix</keyword>
<keyword evidence="1" id="KW-0472">Membrane</keyword>
<protein>
    <recommendedName>
        <fullName evidence="4">Septum formation initiator family protein</fullName>
    </recommendedName>
</protein>
<feature type="transmembrane region" description="Helical" evidence="1">
    <location>
        <begin position="37"/>
        <end position="56"/>
    </location>
</feature>
<dbReference type="InterPro" id="IPR007060">
    <property type="entry name" value="FtsL/DivIC"/>
</dbReference>
<dbReference type="Proteomes" id="UP000051450">
    <property type="component" value="Unassembled WGS sequence"/>
</dbReference>
<name>A0A0R1HSR3_9LACO</name>
<keyword evidence="1" id="KW-0812">Transmembrane</keyword>
<dbReference type="PANTHER" id="PTHR40027:SF1">
    <property type="entry name" value="CELL DIVISION PROTEIN DIVIC"/>
    <property type="match status" value="1"/>
</dbReference>
<dbReference type="RefSeq" id="WP_057974360.1">
    <property type="nucleotide sequence ID" value="NZ_AZDI01000006.1"/>
</dbReference>
<reference evidence="2 3" key="1">
    <citation type="journal article" date="2015" name="Genome Announc.">
        <title>Expanding the biotechnology potential of lactobacilli through comparative genomics of 213 strains and associated genera.</title>
        <authorList>
            <person name="Sun Z."/>
            <person name="Harris H.M."/>
            <person name="McCann A."/>
            <person name="Guo C."/>
            <person name="Argimon S."/>
            <person name="Zhang W."/>
            <person name="Yang X."/>
            <person name="Jeffery I.B."/>
            <person name="Cooney J.C."/>
            <person name="Kagawa T.F."/>
            <person name="Liu W."/>
            <person name="Song Y."/>
            <person name="Salvetti E."/>
            <person name="Wrobel A."/>
            <person name="Rasinkangas P."/>
            <person name="Parkhill J."/>
            <person name="Rea M.C."/>
            <person name="O'Sullivan O."/>
            <person name="Ritari J."/>
            <person name="Douillard F.P."/>
            <person name="Paul Ross R."/>
            <person name="Yang R."/>
            <person name="Briner A.E."/>
            <person name="Felis G.E."/>
            <person name="de Vos W.M."/>
            <person name="Barrangou R."/>
            <person name="Klaenhammer T.R."/>
            <person name="Caufield P.W."/>
            <person name="Cui Y."/>
            <person name="Zhang H."/>
            <person name="O'Toole P.W."/>
        </authorList>
    </citation>
    <scope>NUCLEOTIDE SEQUENCE [LARGE SCALE GENOMIC DNA]</scope>
    <source>
        <strain evidence="2 3">DSM 15638</strain>
    </source>
</reference>
<dbReference type="GO" id="GO:0051301">
    <property type="term" value="P:cell division"/>
    <property type="evidence" value="ECO:0007669"/>
    <property type="project" value="InterPro"/>
</dbReference>
<proteinExistence type="predicted"/>
<dbReference type="Pfam" id="PF04977">
    <property type="entry name" value="DivIC"/>
    <property type="match status" value="1"/>
</dbReference>
<evidence type="ECO:0000313" key="3">
    <source>
        <dbReference type="Proteomes" id="UP000051450"/>
    </source>
</evidence>
<dbReference type="PANTHER" id="PTHR40027">
    <property type="entry name" value="CELL DIVISION PROTEIN DIVIC"/>
    <property type="match status" value="1"/>
</dbReference>
<dbReference type="OrthoDB" id="2151746at2"/>
<organism evidence="2 3">
    <name type="scientific">Dellaglioa algida DSM 15638</name>
    <dbReference type="NCBI Taxonomy" id="1423719"/>
    <lineage>
        <taxon>Bacteria</taxon>
        <taxon>Bacillati</taxon>
        <taxon>Bacillota</taxon>
        <taxon>Bacilli</taxon>
        <taxon>Lactobacillales</taxon>
        <taxon>Lactobacillaceae</taxon>
        <taxon>Dellaglioa</taxon>
    </lineage>
</organism>
<evidence type="ECO:0000313" key="2">
    <source>
        <dbReference type="EMBL" id="KRK45655.1"/>
    </source>
</evidence>